<dbReference type="AlphaFoldDB" id="A0A518APZ0"/>
<dbReference type="EMBL" id="CP036278">
    <property type="protein sequence ID" value="QDU56791.1"/>
    <property type="molecule type" value="Genomic_DNA"/>
</dbReference>
<dbReference type="OrthoDB" id="233246at2"/>
<dbReference type="KEGG" id="amuc:Pan181_30030"/>
<protein>
    <recommendedName>
        <fullName evidence="4">DUF1598 domain-containing protein</fullName>
    </recommendedName>
</protein>
<feature type="signal peptide" evidence="1">
    <location>
        <begin position="1"/>
        <end position="26"/>
    </location>
</feature>
<feature type="chain" id="PRO_5022013429" description="DUF1598 domain-containing protein" evidence="1">
    <location>
        <begin position="27"/>
        <end position="451"/>
    </location>
</feature>
<dbReference type="RefSeq" id="WP_145247519.1">
    <property type="nucleotide sequence ID" value="NZ_CP036278.1"/>
</dbReference>
<dbReference type="Proteomes" id="UP000315750">
    <property type="component" value="Chromosome"/>
</dbReference>
<evidence type="ECO:0000256" key="1">
    <source>
        <dbReference type="SAM" id="SignalP"/>
    </source>
</evidence>
<organism evidence="2 3">
    <name type="scientific">Aeoliella mucimassa</name>
    <dbReference type="NCBI Taxonomy" id="2527972"/>
    <lineage>
        <taxon>Bacteria</taxon>
        <taxon>Pseudomonadati</taxon>
        <taxon>Planctomycetota</taxon>
        <taxon>Planctomycetia</taxon>
        <taxon>Pirellulales</taxon>
        <taxon>Lacipirellulaceae</taxon>
        <taxon>Aeoliella</taxon>
    </lineage>
</organism>
<keyword evidence="3" id="KW-1185">Reference proteome</keyword>
<accession>A0A518APZ0</accession>
<evidence type="ECO:0000313" key="2">
    <source>
        <dbReference type="EMBL" id="QDU56791.1"/>
    </source>
</evidence>
<dbReference type="Pfam" id="PF07643">
    <property type="entry name" value="DUF1598"/>
    <property type="match status" value="1"/>
</dbReference>
<dbReference type="InterPro" id="IPR011487">
    <property type="entry name" value="DUF1598"/>
</dbReference>
<evidence type="ECO:0008006" key="4">
    <source>
        <dbReference type="Google" id="ProtNLM"/>
    </source>
</evidence>
<gene>
    <name evidence="2" type="ORF">Pan181_30030</name>
</gene>
<proteinExistence type="predicted"/>
<evidence type="ECO:0000313" key="3">
    <source>
        <dbReference type="Proteomes" id="UP000315750"/>
    </source>
</evidence>
<name>A0A518APZ0_9BACT</name>
<sequence length="451" mass="48664" precursor="true">MSLVLRISFASTLASLLLLTCQPAFAGGFVRQNAVGGVSIDAEGVVSNPTVGDPERLAAVRETGLDQVPTDIAEASPLRFISLRQVEAIIAEKKEAGLPVPDEVMLLGGLQRVQYVLVYPELKDVVLAGPAEGWRIDELGNVVGQNSGRPVVALDDFMVAMRSALANPGQGMSCSIDPTPEGLANVQKMVGSLNANAGPERAANAIAEAMGYQTISVTGVPQTSHFARTMVAADFRMKRLAMGFEPSPVNNMPSYLQLLGKGRGRVSQNMLPRWWLAPNYQPVLRDEAGLAWEIRGQGIKCLTEQDYVNAQGEKTQTVAAGGPAKKWADTFTDKFEILADQDSSFGHLRNAMDLAVVATLIVREGMAEQVGLDMPWINEKYELAEFNAPKRVATQTSFIKAGRQWIISASGGVQIIPAEILAEDETVATIDEVAGQQDRVANSNTWWWDAK</sequence>
<keyword evidence="1" id="KW-0732">Signal</keyword>
<reference evidence="2 3" key="1">
    <citation type="submission" date="2019-02" db="EMBL/GenBank/DDBJ databases">
        <title>Deep-cultivation of Planctomycetes and their phenomic and genomic characterization uncovers novel biology.</title>
        <authorList>
            <person name="Wiegand S."/>
            <person name="Jogler M."/>
            <person name="Boedeker C."/>
            <person name="Pinto D."/>
            <person name="Vollmers J."/>
            <person name="Rivas-Marin E."/>
            <person name="Kohn T."/>
            <person name="Peeters S.H."/>
            <person name="Heuer A."/>
            <person name="Rast P."/>
            <person name="Oberbeckmann S."/>
            <person name="Bunk B."/>
            <person name="Jeske O."/>
            <person name="Meyerdierks A."/>
            <person name="Storesund J.E."/>
            <person name="Kallscheuer N."/>
            <person name="Luecker S."/>
            <person name="Lage O.M."/>
            <person name="Pohl T."/>
            <person name="Merkel B.J."/>
            <person name="Hornburger P."/>
            <person name="Mueller R.-W."/>
            <person name="Bruemmer F."/>
            <person name="Labrenz M."/>
            <person name="Spormann A.M."/>
            <person name="Op den Camp H."/>
            <person name="Overmann J."/>
            <person name="Amann R."/>
            <person name="Jetten M.S.M."/>
            <person name="Mascher T."/>
            <person name="Medema M.H."/>
            <person name="Devos D.P."/>
            <person name="Kaster A.-K."/>
            <person name="Ovreas L."/>
            <person name="Rohde M."/>
            <person name="Galperin M.Y."/>
            <person name="Jogler C."/>
        </authorList>
    </citation>
    <scope>NUCLEOTIDE SEQUENCE [LARGE SCALE GENOMIC DNA]</scope>
    <source>
        <strain evidence="2 3">Pan181</strain>
    </source>
</reference>